<evidence type="ECO:0000313" key="5">
    <source>
        <dbReference type="Proteomes" id="UP000466894"/>
    </source>
</evidence>
<dbReference type="PANTHER" id="PTHR40082">
    <property type="entry name" value="BLR5956 PROTEIN"/>
    <property type="match status" value="1"/>
</dbReference>
<dbReference type="GO" id="GO:0003677">
    <property type="term" value="F:DNA binding"/>
    <property type="evidence" value="ECO:0007669"/>
    <property type="project" value="UniProtKB-UniRule"/>
</dbReference>
<evidence type="ECO:0000256" key="2">
    <source>
        <dbReference type="PROSITE-ProRule" id="PRU01091"/>
    </source>
</evidence>
<feature type="domain" description="OmpR/PhoB-type" evidence="3">
    <location>
        <begin position="308"/>
        <end position="401"/>
    </location>
</feature>
<dbReference type="InterPro" id="IPR036108">
    <property type="entry name" value="4pyrrol_syn_uPrphyn_synt_sf"/>
</dbReference>
<gene>
    <name evidence="4" type="ORF">MNVI_20140</name>
</gene>
<dbReference type="Proteomes" id="UP000466894">
    <property type="component" value="Chromosome"/>
</dbReference>
<dbReference type="InterPro" id="IPR039793">
    <property type="entry name" value="UROS/Hem4"/>
</dbReference>
<accession>A0A7I7PDS6</accession>
<dbReference type="Pfam" id="PF02602">
    <property type="entry name" value="HEM4"/>
    <property type="match status" value="1"/>
</dbReference>
<evidence type="ECO:0000313" key="4">
    <source>
        <dbReference type="EMBL" id="BBY06696.1"/>
    </source>
</evidence>
<dbReference type="GO" id="GO:0006355">
    <property type="term" value="P:regulation of DNA-templated transcription"/>
    <property type="evidence" value="ECO:0007669"/>
    <property type="project" value="InterPro"/>
</dbReference>
<dbReference type="CDD" id="cd06578">
    <property type="entry name" value="HemD"/>
    <property type="match status" value="1"/>
</dbReference>
<dbReference type="GO" id="GO:0006780">
    <property type="term" value="P:uroporphyrinogen III biosynthetic process"/>
    <property type="evidence" value="ECO:0007669"/>
    <property type="project" value="InterPro"/>
</dbReference>
<dbReference type="PROSITE" id="PS51755">
    <property type="entry name" value="OMPR_PHOB"/>
    <property type="match status" value="1"/>
</dbReference>
<dbReference type="InterPro" id="IPR016032">
    <property type="entry name" value="Sig_transdc_resp-reg_C-effctor"/>
</dbReference>
<dbReference type="Pfam" id="PF00486">
    <property type="entry name" value="Trans_reg_C"/>
    <property type="match status" value="1"/>
</dbReference>
<dbReference type="EMBL" id="AP022583">
    <property type="protein sequence ID" value="BBY06696.1"/>
    <property type="molecule type" value="Genomic_DNA"/>
</dbReference>
<protein>
    <submittedName>
        <fullName evidence="4">Uroporphyrinogen-III synthase</fullName>
    </submittedName>
</protein>
<dbReference type="GO" id="GO:0000160">
    <property type="term" value="P:phosphorelay signal transduction system"/>
    <property type="evidence" value="ECO:0007669"/>
    <property type="project" value="InterPro"/>
</dbReference>
<evidence type="ECO:0000259" key="3">
    <source>
        <dbReference type="PROSITE" id="PS51755"/>
    </source>
</evidence>
<dbReference type="Gene3D" id="1.10.10.10">
    <property type="entry name" value="Winged helix-like DNA-binding domain superfamily/Winged helix DNA-binding domain"/>
    <property type="match status" value="1"/>
</dbReference>
<reference evidence="4 5" key="1">
    <citation type="journal article" date="2019" name="Emerg. Microbes Infect.">
        <title>Comprehensive subspecies identification of 175 nontuberculous mycobacteria species based on 7547 genomic profiles.</title>
        <authorList>
            <person name="Matsumoto Y."/>
            <person name="Kinjo T."/>
            <person name="Motooka D."/>
            <person name="Nabeya D."/>
            <person name="Jung N."/>
            <person name="Uechi K."/>
            <person name="Horii T."/>
            <person name="Iida T."/>
            <person name="Fujita J."/>
            <person name="Nakamura S."/>
        </authorList>
    </citation>
    <scope>NUCLEOTIDE SEQUENCE [LARGE SCALE GENOMIC DNA]</scope>
    <source>
        <strain evidence="4 5">JCM 16367</strain>
    </source>
</reference>
<dbReference type="Gene3D" id="3.40.50.10090">
    <property type="match status" value="2"/>
</dbReference>
<dbReference type="InterPro" id="IPR001867">
    <property type="entry name" value="OmpR/PhoB-type_DNA-bd"/>
</dbReference>
<keyword evidence="1 2" id="KW-0238">DNA-binding</keyword>
<dbReference type="SMART" id="SM00862">
    <property type="entry name" value="Trans_reg_C"/>
    <property type="match status" value="1"/>
</dbReference>
<sequence>MTEAADRATLRQLPGNAAEIYGEYTLHMGQPAAAPLTGYRVAVTSARRAEELCALLTRQGATVCSAAAITMVPLPEDDELHCHTKALIAKPPHILIATTGIGFRGWISAADGWGLANQLIEALSTAKIVARGPKATGALRAAGLREAWSPESESSREVLRYLLEHGVAGMCIALQLHGATDDWDPFPEFADELRRAGAEVVPVRVYRWRPAPRGGEFDQLVMQIAQRQVDAVSFTSAPAAAATLMRADELGLHDQLLEALRTDVRAMCVGPVTAQPLARLGIPTSSPERMRLGALARHIADELPLLRSRTVRAAGHVIEIRGTCVVVDGVVRSLSRAGMAILRVLAQRPGAVVSRDDLLRALPGNGSDTHAVDTAVLRLRGALGDKGIVVTVVKRGYRLAIDEQTGVA</sequence>
<dbReference type="PANTHER" id="PTHR40082:SF1">
    <property type="entry name" value="BLR5956 PROTEIN"/>
    <property type="match status" value="1"/>
</dbReference>
<dbReference type="KEGG" id="mnv:MNVI_20140"/>
<dbReference type="InterPro" id="IPR036388">
    <property type="entry name" value="WH-like_DNA-bd_sf"/>
</dbReference>
<dbReference type="NCBIfam" id="NF005568">
    <property type="entry name" value="PRK07239.1"/>
    <property type="match status" value="1"/>
</dbReference>
<organism evidence="4 5">
    <name type="scientific">Mycobacterium noviomagense</name>
    <dbReference type="NCBI Taxonomy" id="459858"/>
    <lineage>
        <taxon>Bacteria</taxon>
        <taxon>Bacillati</taxon>
        <taxon>Actinomycetota</taxon>
        <taxon>Actinomycetes</taxon>
        <taxon>Mycobacteriales</taxon>
        <taxon>Mycobacteriaceae</taxon>
        <taxon>Mycobacterium</taxon>
    </lineage>
</organism>
<proteinExistence type="predicted"/>
<name>A0A7I7PDS6_9MYCO</name>
<dbReference type="CDD" id="cd00383">
    <property type="entry name" value="trans_reg_C"/>
    <property type="match status" value="1"/>
</dbReference>
<dbReference type="AlphaFoldDB" id="A0A7I7PDS6"/>
<dbReference type="GO" id="GO:0004852">
    <property type="term" value="F:uroporphyrinogen-III synthase activity"/>
    <property type="evidence" value="ECO:0007669"/>
    <property type="project" value="InterPro"/>
</dbReference>
<evidence type="ECO:0000256" key="1">
    <source>
        <dbReference type="ARBA" id="ARBA00023125"/>
    </source>
</evidence>
<feature type="DNA-binding region" description="OmpR/PhoB-type" evidence="2">
    <location>
        <begin position="308"/>
        <end position="401"/>
    </location>
</feature>
<dbReference type="InterPro" id="IPR003754">
    <property type="entry name" value="4pyrrol_synth_uPrphyn_synth"/>
</dbReference>
<dbReference type="SUPFAM" id="SSF46894">
    <property type="entry name" value="C-terminal effector domain of the bipartite response regulators"/>
    <property type="match status" value="1"/>
</dbReference>
<dbReference type="SUPFAM" id="SSF69618">
    <property type="entry name" value="HemD-like"/>
    <property type="match status" value="1"/>
</dbReference>